<comment type="similarity">
    <text evidence="1">Belongs to the glucosamine/galactosamine-6-phosphate isomerase family.</text>
</comment>
<comment type="similarity">
    <text evidence="2">Belongs to the PIGL family.</text>
</comment>
<dbReference type="InterPro" id="IPR024078">
    <property type="entry name" value="LmbE-like_dom_sf"/>
</dbReference>
<dbReference type="SUPFAM" id="SSF100950">
    <property type="entry name" value="NagB/RpiA/CoA transferase-like"/>
    <property type="match status" value="1"/>
</dbReference>
<dbReference type="InterPro" id="IPR003737">
    <property type="entry name" value="GlcNAc_PI_deacetylase-related"/>
</dbReference>
<dbReference type="GO" id="GO:0005975">
    <property type="term" value="P:carbohydrate metabolic process"/>
    <property type="evidence" value="ECO:0007669"/>
    <property type="project" value="InterPro"/>
</dbReference>
<dbReference type="PANTHER" id="PTHR42892">
    <property type="entry name" value="GLUCOSAMINE-6-PHOSPHATE DEAMINASE-LIKE PROTEIN BT_0258-RELATED"/>
    <property type="match status" value="1"/>
</dbReference>
<sequence>MNIIVEESPQQVAREAAKRVARVIRTKQEEGTCATLCLPTGSTPILMYRELIRMHKEEGLSFKDVHTFNLDEYYPMQPTSEHSYHTFMHKEFFDHVDVAPENIHIPDGTLPAESYLEYCNNYEQLISNNGIDIAILGIGGNGHIGFNEPGSQRTDRTRIVVLNQTTRSDAAKSFGGSERNVPTRAVTMGVASIMSAKKVLLLATGEGKANIVHKALEDPKVMKDKSTCPASFLRGHESFTAIVDKAAGALLKQTQSPWLLSNCGNIDWNDDLRKRALIHLSKHLKKGICELTHSDLDKNGLTSLLLHILNRSNQGVTLESECLATLNDLLSRIAVLPNHAKIPSDLDERVLIFSPHPDDDVISMGGIMYHMAQQRLLKVNNDPSADLNMKVCYMTNGSVAVDNAVLRDHLRFAKFSAQLIGADDSNWKNQLQLLNEKNNSQNTVMQYLKANVRKAEAMEAVQVLGLDGDRDCIFLDLPFYRTGQEKKKPLGPDDVDLVKKLFLEQKPKHIFVAADLTDPHGTHRVCYDAIYQALAELRQEGVNEFQDQNVHVWLYRGAWQEFDIHESSIFVPMSLREMDVKIQSIFKHQSQKDAPLFPGNDSREFWQRARDRNRNTATELAVLGLPKFYAAEAFVVCRPSEIPK</sequence>
<accession>A0AAW2Z8T2</accession>
<proteinExistence type="inferred from homology"/>
<dbReference type="PROSITE" id="PS01161">
    <property type="entry name" value="GLC_GALNAC_ISOMERASE"/>
    <property type="match status" value="1"/>
</dbReference>
<dbReference type="SUPFAM" id="SSF102588">
    <property type="entry name" value="LmbE-like"/>
    <property type="match status" value="1"/>
</dbReference>
<dbReference type="Gene3D" id="3.40.50.10320">
    <property type="entry name" value="LmbE-like"/>
    <property type="match status" value="1"/>
</dbReference>
<dbReference type="InterPro" id="IPR052960">
    <property type="entry name" value="GlcN6P_deaminase-like"/>
</dbReference>
<dbReference type="GO" id="GO:0006044">
    <property type="term" value="P:N-acetylglucosamine metabolic process"/>
    <property type="evidence" value="ECO:0007669"/>
    <property type="project" value="InterPro"/>
</dbReference>
<keyword evidence="5" id="KW-1185">Reference proteome</keyword>
<feature type="domain" description="Glucosamine/galactosamine-6-phosphate isomerase" evidence="3">
    <location>
        <begin position="8"/>
        <end position="236"/>
    </location>
</feature>
<organism evidence="4 5">
    <name type="scientific">Acrasis kona</name>
    <dbReference type="NCBI Taxonomy" id="1008807"/>
    <lineage>
        <taxon>Eukaryota</taxon>
        <taxon>Discoba</taxon>
        <taxon>Heterolobosea</taxon>
        <taxon>Tetramitia</taxon>
        <taxon>Eutetramitia</taxon>
        <taxon>Acrasidae</taxon>
        <taxon>Acrasis</taxon>
    </lineage>
</organism>
<dbReference type="AlphaFoldDB" id="A0AAW2Z8T2"/>
<dbReference type="InterPro" id="IPR018321">
    <property type="entry name" value="Glucosamine6P_isomerase_CS"/>
</dbReference>
<evidence type="ECO:0000256" key="2">
    <source>
        <dbReference type="ARBA" id="ARBA00006066"/>
    </source>
</evidence>
<gene>
    <name evidence="4" type="ORF">AKO1_004113</name>
</gene>
<reference evidence="4 5" key="1">
    <citation type="submission" date="2024-03" db="EMBL/GenBank/DDBJ databases">
        <title>The Acrasis kona genome and developmental transcriptomes reveal deep origins of eukaryotic multicellular pathways.</title>
        <authorList>
            <person name="Sheikh S."/>
            <person name="Fu C.-J."/>
            <person name="Brown M.W."/>
            <person name="Baldauf S.L."/>
        </authorList>
    </citation>
    <scope>NUCLEOTIDE SEQUENCE [LARGE SCALE GENOMIC DNA]</scope>
    <source>
        <strain evidence="4 5">ATCC MYA-3509</strain>
    </source>
</reference>
<dbReference type="Pfam" id="PF02585">
    <property type="entry name" value="PIG-L"/>
    <property type="match status" value="1"/>
</dbReference>
<dbReference type="Gene3D" id="3.40.50.1360">
    <property type="match status" value="1"/>
</dbReference>
<evidence type="ECO:0000313" key="4">
    <source>
        <dbReference type="EMBL" id="KAL0485830.1"/>
    </source>
</evidence>
<dbReference type="NCBIfam" id="TIGR00502">
    <property type="entry name" value="nagB"/>
    <property type="match status" value="1"/>
</dbReference>
<dbReference type="GO" id="GO:0004342">
    <property type="term" value="F:glucosamine-6-phosphate deaminase activity"/>
    <property type="evidence" value="ECO:0007669"/>
    <property type="project" value="InterPro"/>
</dbReference>
<dbReference type="InterPro" id="IPR006148">
    <property type="entry name" value="Glc/Gal-6P_isomerase"/>
</dbReference>
<dbReference type="Proteomes" id="UP001431209">
    <property type="component" value="Unassembled WGS sequence"/>
</dbReference>
<evidence type="ECO:0000259" key="3">
    <source>
        <dbReference type="Pfam" id="PF01182"/>
    </source>
</evidence>
<name>A0AAW2Z8T2_9EUKA</name>
<comment type="caution">
    <text evidence="4">The sequence shown here is derived from an EMBL/GenBank/DDBJ whole genome shotgun (WGS) entry which is preliminary data.</text>
</comment>
<evidence type="ECO:0000313" key="5">
    <source>
        <dbReference type="Proteomes" id="UP001431209"/>
    </source>
</evidence>
<evidence type="ECO:0000256" key="1">
    <source>
        <dbReference type="ARBA" id="ARBA00005526"/>
    </source>
</evidence>
<dbReference type="PANTHER" id="PTHR42892:SF1">
    <property type="entry name" value="GLUCOSAMINE-6-PHOSPHATE ISOMERASE"/>
    <property type="match status" value="1"/>
</dbReference>
<protein>
    <submittedName>
        <fullName evidence="4">Glucosamine-6-phosphate deaminase</fullName>
    </submittedName>
</protein>
<dbReference type="Pfam" id="PF01182">
    <property type="entry name" value="Glucosamine_iso"/>
    <property type="match status" value="1"/>
</dbReference>
<dbReference type="CDD" id="cd01399">
    <property type="entry name" value="GlcN6P_deaminase"/>
    <property type="match status" value="1"/>
</dbReference>
<dbReference type="InterPro" id="IPR037171">
    <property type="entry name" value="NagB/RpiA_transferase-like"/>
</dbReference>
<dbReference type="EMBL" id="JAOPGA020001171">
    <property type="protein sequence ID" value="KAL0485830.1"/>
    <property type="molecule type" value="Genomic_DNA"/>
</dbReference>
<dbReference type="NCBIfam" id="NF002557">
    <property type="entry name" value="PRK02122.1"/>
    <property type="match status" value="1"/>
</dbReference>
<dbReference type="InterPro" id="IPR004547">
    <property type="entry name" value="Glucosamine6P_isomerase"/>
</dbReference>